<comment type="similarity">
    <text evidence="1">Belongs to the PIH1 family.</text>
</comment>
<gene>
    <name evidence="3" type="primary">pih1d2</name>
</gene>
<dbReference type="Ensembl" id="ENSSFAT00005010395.1">
    <property type="protein sequence ID" value="ENSSFAP00005009942.1"/>
    <property type="gene ID" value="ENSSFAG00005005663.1"/>
</dbReference>
<dbReference type="GO" id="GO:1990904">
    <property type="term" value="C:ribonucleoprotein complex"/>
    <property type="evidence" value="ECO:0007669"/>
    <property type="project" value="TreeGrafter"/>
</dbReference>
<dbReference type="GO" id="GO:0005737">
    <property type="term" value="C:cytoplasm"/>
    <property type="evidence" value="ECO:0007669"/>
    <property type="project" value="TreeGrafter"/>
</dbReference>
<evidence type="ECO:0000256" key="1">
    <source>
        <dbReference type="ARBA" id="ARBA00008511"/>
    </source>
</evidence>
<name>A0A672FVB4_SALFA</name>
<dbReference type="GO" id="GO:0006364">
    <property type="term" value="P:rRNA processing"/>
    <property type="evidence" value="ECO:0007669"/>
    <property type="project" value="TreeGrafter"/>
</dbReference>
<keyword evidence="4" id="KW-1185">Reference proteome</keyword>
<accession>A0A672FVB4</accession>
<reference evidence="3" key="1">
    <citation type="submission" date="2019-06" db="EMBL/GenBank/DDBJ databases">
        <authorList>
            <consortium name="Wellcome Sanger Institute Data Sharing"/>
        </authorList>
    </citation>
    <scope>NUCLEOTIDE SEQUENCE [LARGE SCALE GENOMIC DNA]</scope>
</reference>
<organism evidence="3 4">
    <name type="scientific">Salarias fasciatus</name>
    <name type="common">Jewelled blenny</name>
    <name type="synonym">Blennius fasciatus</name>
    <dbReference type="NCBI Taxonomy" id="181472"/>
    <lineage>
        <taxon>Eukaryota</taxon>
        <taxon>Metazoa</taxon>
        <taxon>Chordata</taxon>
        <taxon>Craniata</taxon>
        <taxon>Vertebrata</taxon>
        <taxon>Euteleostomi</taxon>
        <taxon>Actinopterygii</taxon>
        <taxon>Neopterygii</taxon>
        <taxon>Teleostei</taxon>
        <taxon>Neoteleostei</taxon>
        <taxon>Acanthomorphata</taxon>
        <taxon>Ovalentaria</taxon>
        <taxon>Blenniimorphae</taxon>
        <taxon>Blenniiformes</taxon>
        <taxon>Blennioidei</taxon>
        <taxon>Blenniidae</taxon>
        <taxon>Salariinae</taxon>
        <taxon>Salarias</taxon>
    </lineage>
</organism>
<evidence type="ECO:0000259" key="2">
    <source>
        <dbReference type="Pfam" id="PF18201"/>
    </source>
</evidence>
<dbReference type="Pfam" id="PF18201">
    <property type="entry name" value="PIH1_CS"/>
    <property type="match status" value="1"/>
</dbReference>
<dbReference type="Proteomes" id="UP000472267">
    <property type="component" value="Chromosome 14"/>
</dbReference>
<dbReference type="PANTHER" id="PTHR22997">
    <property type="entry name" value="PIH1 DOMAIN-CONTAINING PROTEIN 1"/>
    <property type="match status" value="1"/>
</dbReference>
<sequence>MATCNKPQLWQQAGQVWSVLDDLSVNDPAAYRTLMEKQMKEGAEFLAAPELHAGLSAAVLEPKKFMLYINVCCWKRVPAPPDPSSCIKKDLIQVISSSSAEPQKPEYQLEVKMDPAGVPRSVELVVELPKVRSVSECQLSVSEDDVLLDVEDVYHLLLEFPKTVNEDTASAIFNKKKRQLLLKVDILVNEKHLIGTDQK</sequence>
<evidence type="ECO:0000313" key="3">
    <source>
        <dbReference type="Ensembl" id="ENSSFAP00005009942.1"/>
    </source>
</evidence>
<dbReference type="GO" id="GO:0000492">
    <property type="term" value="P:box C/D snoRNP assembly"/>
    <property type="evidence" value="ECO:0007669"/>
    <property type="project" value="TreeGrafter"/>
</dbReference>
<reference evidence="3" key="3">
    <citation type="submission" date="2025-09" db="UniProtKB">
        <authorList>
            <consortium name="Ensembl"/>
        </authorList>
    </citation>
    <scope>IDENTIFICATION</scope>
</reference>
<reference evidence="3" key="2">
    <citation type="submission" date="2025-08" db="UniProtKB">
        <authorList>
            <consortium name="Ensembl"/>
        </authorList>
    </citation>
    <scope>IDENTIFICATION</scope>
</reference>
<dbReference type="AlphaFoldDB" id="A0A672FVB4"/>
<dbReference type="InterPro" id="IPR041442">
    <property type="entry name" value="PIH1D1/2/3_CS-like"/>
</dbReference>
<protein>
    <recommendedName>
        <fullName evidence="2">PIH1D1/2/3 CS-like domain-containing protein</fullName>
    </recommendedName>
</protein>
<evidence type="ECO:0000313" key="4">
    <source>
        <dbReference type="Proteomes" id="UP000472267"/>
    </source>
</evidence>
<feature type="domain" description="PIH1D1/2/3 CS-like" evidence="2">
    <location>
        <begin position="106"/>
        <end position="186"/>
    </location>
</feature>
<proteinExistence type="inferred from homology"/>
<dbReference type="PANTHER" id="PTHR22997:SF6">
    <property type="entry name" value="PIH1 DOMAIN-CONTAINING PROTEIN 2"/>
    <property type="match status" value="1"/>
</dbReference>
<dbReference type="GO" id="GO:0097255">
    <property type="term" value="C:R2TP complex"/>
    <property type="evidence" value="ECO:0007669"/>
    <property type="project" value="TreeGrafter"/>
</dbReference>
<dbReference type="InterPro" id="IPR050734">
    <property type="entry name" value="PIH1/Kintoun_subfamily"/>
</dbReference>